<dbReference type="Proteomes" id="UP000070444">
    <property type="component" value="Unassembled WGS sequence"/>
</dbReference>
<comment type="similarity">
    <text evidence="2">Belongs to the TMEM198 family.</text>
</comment>
<dbReference type="InterPro" id="IPR040236">
    <property type="entry name" value="TMEM198"/>
</dbReference>
<dbReference type="OrthoDB" id="102260at2759"/>
<evidence type="ECO:0000256" key="1">
    <source>
        <dbReference type="ARBA" id="ARBA00004141"/>
    </source>
</evidence>
<evidence type="ECO:0000313" key="9">
    <source>
        <dbReference type="EMBL" id="KXN70348.1"/>
    </source>
</evidence>
<reference evidence="9 10" key="1">
    <citation type="journal article" date="2015" name="Genome Biol. Evol.">
        <title>Phylogenomic analyses indicate that early fungi evolved digesting cell walls of algal ancestors of land plants.</title>
        <authorList>
            <person name="Chang Y."/>
            <person name="Wang S."/>
            <person name="Sekimoto S."/>
            <person name="Aerts A.L."/>
            <person name="Choi C."/>
            <person name="Clum A."/>
            <person name="LaButti K.M."/>
            <person name="Lindquist E.A."/>
            <person name="Yee Ngan C."/>
            <person name="Ohm R.A."/>
            <person name="Salamov A.A."/>
            <person name="Grigoriev I.V."/>
            <person name="Spatafora J.W."/>
            <person name="Berbee M.L."/>
        </authorList>
    </citation>
    <scope>NUCLEOTIDE SEQUENCE [LARGE SCALE GENOMIC DNA]</scope>
    <source>
        <strain evidence="9 10">NRRL 28638</strain>
    </source>
</reference>
<keyword evidence="5 7" id="KW-0472">Membrane</keyword>
<evidence type="ECO:0000256" key="6">
    <source>
        <dbReference type="ARBA" id="ARBA00049737"/>
    </source>
</evidence>
<dbReference type="PANTHER" id="PTHR31247:SF5">
    <property type="entry name" value="DUF4203 DOMAIN-CONTAINING PROTEIN"/>
    <property type="match status" value="1"/>
</dbReference>
<sequence length="203" mass="22631">MLVGIINLITGKRLIIYLLFLNGLIFFTSFVVIIATETLLLKSQDVRKLRMIWIGVCAIFFGLIGGLLCCRFYRFGLGVMGLLMGIVIGEVISHAANLENKWVLTLSWGIGIVLAIVSAIFVDVMIIINTSFIGAQAFMSGIDYIVDKGYTYLIGILINNKPIEHTPTLWGMLASSILLNLLGILIQYKAYKNTQYYKINVKK</sequence>
<feature type="transmembrane region" description="Helical" evidence="7">
    <location>
        <begin position="51"/>
        <end position="70"/>
    </location>
</feature>
<dbReference type="InterPro" id="IPR025256">
    <property type="entry name" value="TM7S3/TM198-like_dom"/>
</dbReference>
<evidence type="ECO:0000256" key="3">
    <source>
        <dbReference type="ARBA" id="ARBA00022692"/>
    </source>
</evidence>
<proteinExistence type="inferred from homology"/>
<comment type="subcellular location">
    <subcellularLocation>
        <location evidence="1">Membrane</location>
        <topology evidence="1">Multi-pass membrane protein</topology>
    </subcellularLocation>
</comment>
<feature type="transmembrane region" description="Helical" evidence="7">
    <location>
        <begin position="141"/>
        <end position="158"/>
    </location>
</feature>
<evidence type="ECO:0000256" key="7">
    <source>
        <dbReference type="SAM" id="Phobius"/>
    </source>
</evidence>
<dbReference type="PANTHER" id="PTHR31247">
    <property type="entry name" value="TRANSMEMBRANE PROTEIN 198 FAMILY MEMBER"/>
    <property type="match status" value="1"/>
</dbReference>
<feature type="transmembrane region" description="Helical" evidence="7">
    <location>
        <begin position="170"/>
        <end position="188"/>
    </location>
</feature>
<dbReference type="EMBL" id="KQ964505">
    <property type="protein sequence ID" value="KXN70348.1"/>
    <property type="molecule type" value="Genomic_DNA"/>
</dbReference>
<keyword evidence="10" id="KW-1185">Reference proteome</keyword>
<protein>
    <recommendedName>
        <fullName evidence="6">Transmembrane protein 198</fullName>
    </recommendedName>
</protein>
<feature type="transmembrane region" description="Helical" evidence="7">
    <location>
        <begin position="77"/>
        <end position="96"/>
    </location>
</feature>
<evidence type="ECO:0000256" key="5">
    <source>
        <dbReference type="ARBA" id="ARBA00023136"/>
    </source>
</evidence>
<feature type="transmembrane region" description="Helical" evidence="7">
    <location>
        <begin position="108"/>
        <end position="129"/>
    </location>
</feature>
<dbReference type="Pfam" id="PF13886">
    <property type="entry name" value="TM7S3_TM198"/>
    <property type="match status" value="1"/>
</dbReference>
<evidence type="ECO:0000259" key="8">
    <source>
        <dbReference type="Pfam" id="PF13886"/>
    </source>
</evidence>
<evidence type="ECO:0000256" key="2">
    <source>
        <dbReference type="ARBA" id="ARBA00006244"/>
    </source>
</evidence>
<feature type="domain" description="TM7S3/TM198-like" evidence="8">
    <location>
        <begin position="1"/>
        <end position="188"/>
    </location>
</feature>
<dbReference type="GO" id="GO:0005886">
    <property type="term" value="C:plasma membrane"/>
    <property type="evidence" value="ECO:0007669"/>
    <property type="project" value="TreeGrafter"/>
</dbReference>
<dbReference type="AlphaFoldDB" id="A0A137P5Q6"/>
<evidence type="ECO:0000313" key="10">
    <source>
        <dbReference type="Proteomes" id="UP000070444"/>
    </source>
</evidence>
<accession>A0A137P5Q6</accession>
<name>A0A137P5Q6_CONC2</name>
<keyword evidence="3 7" id="KW-0812">Transmembrane</keyword>
<keyword evidence="4 7" id="KW-1133">Transmembrane helix</keyword>
<organism evidence="9 10">
    <name type="scientific">Conidiobolus coronatus (strain ATCC 28846 / CBS 209.66 / NRRL 28638)</name>
    <name type="common">Delacroixia coronata</name>
    <dbReference type="NCBI Taxonomy" id="796925"/>
    <lineage>
        <taxon>Eukaryota</taxon>
        <taxon>Fungi</taxon>
        <taxon>Fungi incertae sedis</taxon>
        <taxon>Zoopagomycota</taxon>
        <taxon>Entomophthoromycotina</taxon>
        <taxon>Entomophthoromycetes</taxon>
        <taxon>Entomophthorales</taxon>
        <taxon>Ancylistaceae</taxon>
        <taxon>Conidiobolus</taxon>
    </lineage>
</organism>
<gene>
    <name evidence="9" type="ORF">CONCODRAFT_7106</name>
</gene>
<feature type="transmembrane region" description="Helical" evidence="7">
    <location>
        <begin position="14"/>
        <end position="36"/>
    </location>
</feature>
<evidence type="ECO:0000256" key="4">
    <source>
        <dbReference type="ARBA" id="ARBA00022989"/>
    </source>
</evidence>